<keyword evidence="8 10" id="KW-0472">Membrane</keyword>
<gene>
    <name evidence="11" type="ORF">CSSPTR1EN2_LOCUS535</name>
</gene>
<dbReference type="PANTHER" id="PTHR11157:SF126">
    <property type="entry name" value="ELONGATION OF VERY LONG CHAIN FATTY ACIDS PROTEIN"/>
    <property type="match status" value="1"/>
</dbReference>
<dbReference type="PROSITE" id="PS01188">
    <property type="entry name" value="ELO"/>
    <property type="match status" value="1"/>
</dbReference>
<feature type="transmembrane region" description="Helical" evidence="10">
    <location>
        <begin position="253"/>
        <end position="274"/>
    </location>
</feature>
<keyword evidence="5" id="KW-0276">Fatty acid metabolism</keyword>
<evidence type="ECO:0000256" key="4">
    <source>
        <dbReference type="ARBA" id="ARBA00022692"/>
    </source>
</evidence>
<reference evidence="11 12" key="1">
    <citation type="submission" date="2024-02" db="EMBL/GenBank/DDBJ databases">
        <authorList>
            <consortium name="ELIXIR-Norway"/>
            <consortium name="Elixir Norway"/>
        </authorList>
    </citation>
    <scope>NUCLEOTIDE SEQUENCE [LARGE SCALE GENOMIC DNA]</scope>
</reference>
<evidence type="ECO:0000313" key="12">
    <source>
        <dbReference type="Proteomes" id="UP001497512"/>
    </source>
</evidence>
<evidence type="ECO:0000256" key="5">
    <source>
        <dbReference type="ARBA" id="ARBA00022832"/>
    </source>
</evidence>
<feature type="transmembrane region" description="Helical" evidence="10">
    <location>
        <begin position="220"/>
        <end position="241"/>
    </location>
</feature>
<protein>
    <recommendedName>
        <fullName evidence="13">Very-long-chain 3-oxoacyl-CoA synthase</fullName>
    </recommendedName>
</protein>
<dbReference type="EMBL" id="OZ019893">
    <property type="protein sequence ID" value="CAK9189923.1"/>
    <property type="molecule type" value="Genomic_DNA"/>
</dbReference>
<evidence type="ECO:0000256" key="10">
    <source>
        <dbReference type="SAM" id="Phobius"/>
    </source>
</evidence>
<keyword evidence="4 10" id="KW-0812">Transmembrane</keyword>
<evidence type="ECO:0000256" key="6">
    <source>
        <dbReference type="ARBA" id="ARBA00022989"/>
    </source>
</evidence>
<dbReference type="InterPro" id="IPR030457">
    <property type="entry name" value="ELO_CS"/>
</dbReference>
<feature type="transmembrane region" description="Helical" evidence="10">
    <location>
        <begin position="49"/>
        <end position="67"/>
    </location>
</feature>
<proteinExistence type="predicted"/>
<accession>A0ABP0T8N1</accession>
<feature type="transmembrane region" description="Helical" evidence="10">
    <location>
        <begin position="162"/>
        <end position="179"/>
    </location>
</feature>
<comment type="subcellular location">
    <subcellularLocation>
        <location evidence="1">Membrane</location>
        <topology evidence="1">Multi-pass membrane protein</topology>
    </subcellularLocation>
</comment>
<evidence type="ECO:0000256" key="1">
    <source>
        <dbReference type="ARBA" id="ARBA00004141"/>
    </source>
</evidence>
<evidence type="ECO:0000256" key="8">
    <source>
        <dbReference type="ARBA" id="ARBA00023136"/>
    </source>
</evidence>
<evidence type="ECO:0008006" key="13">
    <source>
        <dbReference type="Google" id="ProtNLM"/>
    </source>
</evidence>
<evidence type="ECO:0000256" key="9">
    <source>
        <dbReference type="ARBA" id="ARBA00023160"/>
    </source>
</evidence>
<dbReference type="InterPro" id="IPR002076">
    <property type="entry name" value="ELO_fam"/>
</dbReference>
<keyword evidence="3" id="KW-0808">Transferase</keyword>
<feature type="transmembrane region" description="Helical" evidence="10">
    <location>
        <begin position="185"/>
        <end position="208"/>
    </location>
</feature>
<organism evidence="11 12">
    <name type="scientific">Sphagnum troendelagicum</name>
    <dbReference type="NCBI Taxonomy" id="128251"/>
    <lineage>
        <taxon>Eukaryota</taxon>
        <taxon>Viridiplantae</taxon>
        <taxon>Streptophyta</taxon>
        <taxon>Embryophyta</taxon>
        <taxon>Bryophyta</taxon>
        <taxon>Sphagnophytina</taxon>
        <taxon>Sphagnopsida</taxon>
        <taxon>Sphagnales</taxon>
        <taxon>Sphagnaceae</taxon>
        <taxon>Sphagnum</taxon>
    </lineage>
</organism>
<feature type="transmembrane region" description="Helical" evidence="10">
    <location>
        <begin position="129"/>
        <end position="150"/>
    </location>
</feature>
<keyword evidence="2" id="KW-0444">Lipid biosynthesis</keyword>
<feature type="transmembrane region" description="Helical" evidence="10">
    <location>
        <begin position="87"/>
        <end position="109"/>
    </location>
</feature>
<evidence type="ECO:0000256" key="3">
    <source>
        <dbReference type="ARBA" id="ARBA00022679"/>
    </source>
</evidence>
<keyword evidence="12" id="KW-1185">Reference proteome</keyword>
<keyword evidence="7" id="KW-0443">Lipid metabolism</keyword>
<evidence type="ECO:0000313" key="11">
    <source>
        <dbReference type="EMBL" id="CAK9189923.1"/>
    </source>
</evidence>
<evidence type="ECO:0000256" key="2">
    <source>
        <dbReference type="ARBA" id="ARBA00022516"/>
    </source>
</evidence>
<keyword evidence="9" id="KW-0275">Fatty acid biosynthesis</keyword>
<sequence length="292" mass="33818">MEMVEGAWKAVDMRVTQLVWGLLRNVMGVELTGTPTTKGLPLIDSPTPIVVAITIYLSCVIGGLLWIKASNLKPRAQEPALLQALVLLHNLFCFGLSLYMCIGIIYQAILNRYTLWGNSYKLEQTEMAILVYMFYMSKYVEFMDTIIMVLKRNTRQITFLHVYHHSSIALIWWIIAYHAPGGEAYFSAALNSGVHVFMYLYYFLAAVLRGNEKVRRKYLFWGRYLTQLQMFQFGLNLLQAYYDRKVHAPYPPFLITILFYYMISLLVLFANFYVHKYVMSSPKGKQKTSKAE</sequence>
<dbReference type="Proteomes" id="UP001497512">
    <property type="component" value="Chromosome 1"/>
</dbReference>
<evidence type="ECO:0000256" key="7">
    <source>
        <dbReference type="ARBA" id="ARBA00023098"/>
    </source>
</evidence>
<dbReference type="PANTHER" id="PTHR11157">
    <property type="entry name" value="FATTY ACID ACYL TRANSFERASE-RELATED"/>
    <property type="match status" value="1"/>
</dbReference>
<keyword evidence="6 10" id="KW-1133">Transmembrane helix</keyword>
<name>A0ABP0T8N1_9BRYO</name>
<dbReference type="Pfam" id="PF01151">
    <property type="entry name" value="ELO"/>
    <property type="match status" value="1"/>
</dbReference>